<dbReference type="Pfam" id="PF00989">
    <property type="entry name" value="PAS"/>
    <property type="match status" value="1"/>
</dbReference>
<dbReference type="InterPro" id="IPR043128">
    <property type="entry name" value="Rev_trsase/Diguanyl_cyclase"/>
</dbReference>
<feature type="domain" description="GGDEF" evidence="4">
    <location>
        <begin position="192"/>
        <end position="324"/>
    </location>
</feature>
<dbReference type="Proteomes" id="UP000216101">
    <property type="component" value="Unassembled WGS sequence"/>
</dbReference>
<dbReference type="InterPro" id="IPR013767">
    <property type="entry name" value="PAS_fold"/>
</dbReference>
<dbReference type="Gene3D" id="3.30.450.20">
    <property type="entry name" value="PAS domain"/>
    <property type="match status" value="1"/>
</dbReference>
<dbReference type="EC" id="2.7.7.65" evidence="2"/>
<dbReference type="PANTHER" id="PTHR45138">
    <property type="entry name" value="REGULATORY COMPONENTS OF SENSORY TRANSDUCTION SYSTEM"/>
    <property type="match status" value="1"/>
</dbReference>
<dbReference type="Gene3D" id="3.30.70.270">
    <property type="match status" value="1"/>
</dbReference>
<dbReference type="GO" id="GO:0043709">
    <property type="term" value="P:cell adhesion involved in single-species biofilm formation"/>
    <property type="evidence" value="ECO:0007669"/>
    <property type="project" value="TreeGrafter"/>
</dbReference>
<dbReference type="InterPro" id="IPR035965">
    <property type="entry name" value="PAS-like_dom_sf"/>
</dbReference>
<dbReference type="SUPFAM" id="SSF55785">
    <property type="entry name" value="PYP-like sensor domain (PAS domain)"/>
    <property type="match status" value="1"/>
</dbReference>
<dbReference type="SMART" id="SM00267">
    <property type="entry name" value="GGDEF"/>
    <property type="match status" value="1"/>
</dbReference>
<reference evidence="6" key="1">
    <citation type="submission" date="2017-05" db="EMBL/GenBank/DDBJ databases">
        <authorList>
            <person name="Barney B.M."/>
        </authorList>
    </citation>
    <scope>NUCLEOTIDE SEQUENCE [LARGE SCALE GENOMIC DNA]</scope>
    <source>
        <strain evidence="6">PSBB022</strain>
    </source>
</reference>
<dbReference type="GO" id="GO:0052621">
    <property type="term" value="F:diguanylate cyclase activity"/>
    <property type="evidence" value="ECO:0007669"/>
    <property type="project" value="UniProtKB-EC"/>
</dbReference>
<accession>A0A266Q896</accession>
<dbReference type="NCBIfam" id="TIGR00254">
    <property type="entry name" value="GGDEF"/>
    <property type="match status" value="1"/>
</dbReference>
<evidence type="ECO:0000256" key="1">
    <source>
        <dbReference type="ARBA" id="ARBA00001946"/>
    </source>
</evidence>
<proteinExistence type="predicted"/>
<dbReference type="AlphaFoldDB" id="A0A266Q896"/>
<dbReference type="SUPFAM" id="SSF55073">
    <property type="entry name" value="Nucleotide cyclase"/>
    <property type="match status" value="1"/>
</dbReference>
<dbReference type="FunFam" id="3.30.70.270:FF:000001">
    <property type="entry name" value="Diguanylate cyclase domain protein"/>
    <property type="match status" value="1"/>
</dbReference>
<keyword evidence="6" id="KW-1185">Reference proteome</keyword>
<dbReference type="PROSITE" id="PS50887">
    <property type="entry name" value="GGDEF"/>
    <property type="match status" value="1"/>
</dbReference>
<sequence>MTPMANSKDQNKLFDDIHWQMDILQNIDVGLVVMDEHYTINVWNSFMQNHSGKAPEMVLGKSLFEAFPELPEAWFKHKAKSVFVLKNTAFTTWEQRPYLFRFPHYRPITGTAEYMYQNSSIIPLLDSNGIARHICLIIYDVTDTAVNKLAQQQANKQLQNLSRTDHLTGLFNRGYWELRLIQEFKRFDRYEQPSSLIMLDIDHFKKINDSYGHTVGDEAIRAVSRSIKEQVRDLDIPGRYGGEEFGIVLTNTNGDGACVFAERLRTTIEESTIYAEGHEIKFTVSAGVAELDEQLHDHRQWIEKADQGLYRSKEAGRNRVTLLP</sequence>
<organism evidence="5 6">
    <name type="scientific">Cellvibrio mixtus</name>
    <dbReference type="NCBI Taxonomy" id="39650"/>
    <lineage>
        <taxon>Bacteria</taxon>
        <taxon>Pseudomonadati</taxon>
        <taxon>Pseudomonadota</taxon>
        <taxon>Gammaproteobacteria</taxon>
        <taxon>Cellvibrionales</taxon>
        <taxon>Cellvibrionaceae</taxon>
        <taxon>Cellvibrio</taxon>
    </lineage>
</organism>
<evidence type="ECO:0000313" key="5">
    <source>
        <dbReference type="EMBL" id="OZY85589.1"/>
    </source>
</evidence>
<gene>
    <name evidence="5" type="ORF">CBP51_00620</name>
</gene>
<dbReference type="InterPro" id="IPR029787">
    <property type="entry name" value="Nucleotide_cyclase"/>
</dbReference>
<dbReference type="Pfam" id="PF00990">
    <property type="entry name" value="GGDEF"/>
    <property type="match status" value="1"/>
</dbReference>
<dbReference type="CDD" id="cd01949">
    <property type="entry name" value="GGDEF"/>
    <property type="match status" value="1"/>
</dbReference>
<dbReference type="InterPro" id="IPR050469">
    <property type="entry name" value="Diguanylate_Cyclase"/>
</dbReference>
<comment type="catalytic activity">
    <reaction evidence="3">
        <text>2 GTP = 3',3'-c-di-GMP + 2 diphosphate</text>
        <dbReference type="Rhea" id="RHEA:24898"/>
        <dbReference type="ChEBI" id="CHEBI:33019"/>
        <dbReference type="ChEBI" id="CHEBI:37565"/>
        <dbReference type="ChEBI" id="CHEBI:58805"/>
        <dbReference type="EC" id="2.7.7.65"/>
    </reaction>
</comment>
<dbReference type="EMBL" id="NHNI01000001">
    <property type="protein sequence ID" value="OZY85589.1"/>
    <property type="molecule type" value="Genomic_DNA"/>
</dbReference>
<dbReference type="PANTHER" id="PTHR45138:SF9">
    <property type="entry name" value="DIGUANYLATE CYCLASE DGCM-RELATED"/>
    <property type="match status" value="1"/>
</dbReference>
<evidence type="ECO:0000259" key="4">
    <source>
        <dbReference type="PROSITE" id="PS50887"/>
    </source>
</evidence>
<dbReference type="GO" id="GO:1902201">
    <property type="term" value="P:negative regulation of bacterial-type flagellum-dependent cell motility"/>
    <property type="evidence" value="ECO:0007669"/>
    <property type="project" value="TreeGrafter"/>
</dbReference>
<evidence type="ECO:0000256" key="2">
    <source>
        <dbReference type="ARBA" id="ARBA00012528"/>
    </source>
</evidence>
<comment type="cofactor">
    <cofactor evidence="1">
        <name>Mg(2+)</name>
        <dbReference type="ChEBI" id="CHEBI:18420"/>
    </cofactor>
</comment>
<dbReference type="InterPro" id="IPR000160">
    <property type="entry name" value="GGDEF_dom"/>
</dbReference>
<name>A0A266Q896_9GAMM</name>
<evidence type="ECO:0000256" key="3">
    <source>
        <dbReference type="ARBA" id="ARBA00034247"/>
    </source>
</evidence>
<comment type="caution">
    <text evidence="5">The sequence shown here is derived from an EMBL/GenBank/DDBJ whole genome shotgun (WGS) entry which is preliminary data.</text>
</comment>
<dbReference type="STRING" id="1209072.GCA_000766945_00751"/>
<dbReference type="GO" id="GO:0005886">
    <property type="term" value="C:plasma membrane"/>
    <property type="evidence" value="ECO:0007669"/>
    <property type="project" value="TreeGrafter"/>
</dbReference>
<protein>
    <recommendedName>
        <fullName evidence="2">diguanylate cyclase</fullName>
        <ecNumber evidence="2">2.7.7.65</ecNumber>
    </recommendedName>
</protein>
<dbReference type="GO" id="GO:0006355">
    <property type="term" value="P:regulation of DNA-templated transcription"/>
    <property type="evidence" value="ECO:0007669"/>
    <property type="project" value="InterPro"/>
</dbReference>
<evidence type="ECO:0000313" key="6">
    <source>
        <dbReference type="Proteomes" id="UP000216101"/>
    </source>
</evidence>